<dbReference type="EMBL" id="JACPUR010000019">
    <property type="protein sequence ID" value="MBI3127736.1"/>
    <property type="molecule type" value="Genomic_DNA"/>
</dbReference>
<organism evidence="1 2">
    <name type="scientific">Tectimicrobiota bacterium</name>
    <dbReference type="NCBI Taxonomy" id="2528274"/>
    <lineage>
        <taxon>Bacteria</taxon>
        <taxon>Pseudomonadati</taxon>
        <taxon>Nitrospinota/Tectimicrobiota group</taxon>
        <taxon>Candidatus Tectimicrobiota</taxon>
    </lineage>
</organism>
<dbReference type="Gene3D" id="3.40.50.300">
    <property type="entry name" value="P-loop containing nucleotide triphosphate hydrolases"/>
    <property type="match status" value="1"/>
</dbReference>
<protein>
    <submittedName>
        <fullName evidence="1">Cytidylate kinase-like family protein</fullName>
    </submittedName>
</protein>
<evidence type="ECO:0000313" key="1">
    <source>
        <dbReference type="EMBL" id="MBI3127736.1"/>
    </source>
</evidence>
<name>A0A932MQ41_UNCTE</name>
<dbReference type="InterPro" id="IPR027417">
    <property type="entry name" value="P-loop_NTPase"/>
</dbReference>
<evidence type="ECO:0000313" key="2">
    <source>
        <dbReference type="Proteomes" id="UP000782312"/>
    </source>
</evidence>
<comment type="caution">
    <text evidence="1">The sequence shown here is derived from an EMBL/GenBank/DDBJ whole genome shotgun (WGS) entry which is preliminary data.</text>
</comment>
<keyword evidence="1" id="KW-0418">Kinase</keyword>
<dbReference type="Pfam" id="PF13189">
    <property type="entry name" value="Cytidylate_kin2"/>
    <property type="match status" value="1"/>
</dbReference>
<dbReference type="GO" id="GO:0016301">
    <property type="term" value="F:kinase activity"/>
    <property type="evidence" value="ECO:0007669"/>
    <property type="project" value="UniProtKB-KW"/>
</dbReference>
<proteinExistence type="predicted"/>
<dbReference type="AlphaFoldDB" id="A0A932MQ41"/>
<reference evidence="1" key="1">
    <citation type="submission" date="2020-07" db="EMBL/GenBank/DDBJ databases">
        <title>Huge and variable diversity of episymbiotic CPR bacteria and DPANN archaea in groundwater ecosystems.</title>
        <authorList>
            <person name="He C.Y."/>
            <person name="Keren R."/>
            <person name="Whittaker M."/>
            <person name="Farag I.F."/>
            <person name="Doudna J."/>
            <person name="Cate J.H.D."/>
            <person name="Banfield J.F."/>
        </authorList>
    </citation>
    <scope>NUCLEOTIDE SEQUENCE</scope>
    <source>
        <strain evidence="1">NC_groundwater_763_Ag_S-0.2um_68_21</strain>
    </source>
</reference>
<gene>
    <name evidence="1" type="ORF">HYZ11_09050</name>
</gene>
<accession>A0A932MQ41</accession>
<sequence>MAFGPLPSSIENFLTWQARAHAASPREEKAVQPGPFVTVSRAYGCEGAPLAEALAARLNAASARPTPWVVMGKDIIEAVAAQKGASAEFVEALARERRGFIEQTVGVLLGNRPTEYQAYQTLVRALLALAHAGRVILLGRGGVIACAEAPRGYHVRLVAPLGWRAGKIARTRGIGLPQAEAVALREEEAREAFVRDFTGKDAAAPEHYDLVLNNGRNTVGEMAGLIAAALKEKGYA</sequence>
<keyword evidence="1" id="KW-0808">Transferase</keyword>
<dbReference type="Proteomes" id="UP000782312">
    <property type="component" value="Unassembled WGS sequence"/>
</dbReference>